<name>A0A858RMA7_9BACT</name>
<dbReference type="Proteomes" id="UP000501812">
    <property type="component" value="Chromosome"/>
</dbReference>
<keyword evidence="2" id="KW-1185">Reference proteome</keyword>
<dbReference type="RefSeq" id="WP_169456576.1">
    <property type="nucleotide sequence ID" value="NZ_CP051774.1"/>
</dbReference>
<dbReference type="AlphaFoldDB" id="A0A858RMA7"/>
<reference evidence="1 2" key="1">
    <citation type="submission" date="2020-04" db="EMBL/GenBank/DDBJ databases">
        <title>Luteolibacter sp. G-1-1-1 isolated from soil.</title>
        <authorList>
            <person name="Dahal R.H."/>
        </authorList>
    </citation>
    <scope>NUCLEOTIDE SEQUENCE [LARGE SCALE GENOMIC DNA]</scope>
    <source>
        <strain evidence="1 2">G-1-1-1</strain>
    </source>
</reference>
<evidence type="ECO:0000313" key="1">
    <source>
        <dbReference type="EMBL" id="QJE98117.1"/>
    </source>
</evidence>
<sequence length="404" mass="43630">MRTRWWLLLLVSVSGLAWFSGHRSSSPAEEAASSQRVAVAPVADRAATGGNKGPSRKRWAERIGSADDSGLPDLMREIPAKDRGAVLEAWLASSGKGLLGDPEVFRLRRLLDAWVAEDPKAALEWAGALGDPALRELGMISVAGSLSTTDPHAAFECLVNHGMFRSTISDPRITSLMRALSQDSLKLGPAALAELWGRLPGASDTVSETYGIGLKYPPGTDFRALVDELQAIRGASSKPIFLTGVFEEWMRRDPEGATASLLERFAAQNGSISRSWNEIYRVKTDEVGAAAAEQWACEVIKGIPGESRGQFLLESNFLRSEGRIEALAQSSDSAVWIGEALQFDADQGGRTMKGILEPLPEARRIEYLKSLRGPRAAEAAASVMGEWNLTESQQAEIRKAITGS</sequence>
<dbReference type="KEGG" id="luo:HHL09_20790"/>
<gene>
    <name evidence="1" type="ORF">HHL09_20790</name>
</gene>
<organism evidence="1 2">
    <name type="scientific">Luteolibacter luteus</name>
    <dbReference type="NCBI Taxonomy" id="2728835"/>
    <lineage>
        <taxon>Bacteria</taxon>
        <taxon>Pseudomonadati</taxon>
        <taxon>Verrucomicrobiota</taxon>
        <taxon>Verrucomicrobiia</taxon>
        <taxon>Verrucomicrobiales</taxon>
        <taxon>Verrucomicrobiaceae</taxon>
        <taxon>Luteolibacter</taxon>
    </lineage>
</organism>
<protein>
    <submittedName>
        <fullName evidence="1">Uncharacterized protein</fullName>
    </submittedName>
</protein>
<dbReference type="EMBL" id="CP051774">
    <property type="protein sequence ID" value="QJE98117.1"/>
    <property type="molecule type" value="Genomic_DNA"/>
</dbReference>
<evidence type="ECO:0000313" key="2">
    <source>
        <dbReference type="Proteomes" id="UP000501812"/>
    </source>
</evidence>
<accession>A0A858RMA7</accession>
<proteinExistence type="predicted"/>